<keyword evidence="4" id="KW-0812">Transmembrane</keyword>
<dbReference type="EMBL" id="JAUSUZ010000001">
    <property type="protein sequence ID" value="MDQ0367391.1"/>
    <property type="molecule type" value="Genomic_DNA"/>
</dbReference>
<dbReference type="InterPro" id="IPR027383">
    <property type="entry name" value="Znf_put"/>
</dbReference>
<evidence type="ECO:0000313" key="6">
    <source>
        <dbReference type="EMBL" id="MDQ0367391.1"/>
    </source>
</evidence>
<name>A0AAE3W132_9ACTN</name>
<reference evidence="6 7" key="1">
    <citation type="submission" date="2023-07" db="EMBL/GenBank/DDBJ databases">
        <title>Sequencing the genomes of 1000 actinobacteria strains.</title>
        <authorList>
            <person name="Klenk H.-P."/>
        </authorList>
    </citation>
    <scope>NUCLEOTIDE SEQUENCE [LARGE SCALE GENOMIC DNA]</scope>
    <source>
        <strain evidence="6 7">DSM 44709</strain>
    </source>
</reference>
<accession>A0AAE3W132</accession>
<dbReference type="Gene3D" id="1.10.10.1320">
    <property type="entry name" value="Anti-sigma factor, zinc-finger domain"/>
    <property type="match status" value="1"/>
</dbReference>
<gene>
    <name evidence="6" type="ORF">J2S42_004060</name>
</gene>
<feature type="region of interest" description="Disordered" evidence="3">
    <location>
        <begin position="118"/>
        <end position="140"/>
    </location>
</feature>
<sequence length="239" mass="25342">MRCDYAYDDGAYVLGALSPGERAAYERHLSTCSFCREAVAEIAVLPGLLGRLDPADFAELAVPAERSRLPRVITAATTERRRSRRTSRWRYAGTLAAAAALALVVGFGADALRGGGSSAPPVAIGSPSSSSEPPPELKEMKPVADTVPVSAAVGMTSKEYGTAVAMECAYEPTGKEGKAILFRLIAKGADGTEDQIGSWWAAPGDKVELTGLTHYTGDELDRFELVRSDDTTLLTYVVP</sequence>
<evidence type="ECO:0000256" key="4">
    <source>
        <dbReference type="SAM" id="Phobius"/>
    </source>
</evidence>
<protein>
    <recommendedName>
        <fullName evidence="5">Putative zinc-finger domain-containing protein</fullName>
    </recommendedName>
</protein>
<organism evidence="6 7">
    <name type="scientific">Catenuloplanes indicus</name>
    <dbReference type="NCBI Taxonomy" id="137267"/>
    <lineage>
        <taxon>Bacteria</taxon>
        <taxon>Bacillati</taxon>
        <taxon>Actinomycetota</taxon>
        <taxon>Actinomycetes</taxon>
        <taxon>Micromonosporales</taxon>
        <taxon>Micromonosporaceae</taxon>
        <taxon>Catenuloplanes</taxon>
    </lineage>
</organism>
<keyword evidence="4" id="KW-0472">Membrane</keyword>
<keyword evidence="7" id="KW-1185">Reference proteome</keyword>
<keyword evidence="2" id="KW-0804">Transcription</keyword>
<keyword evidence="4" id="KW-1133">Transmembrane helix</keyword>
<dbReference type="AlphaFoldDB" id="A0AAE3W132"/>
<feature type="transmembrane region" description="Helical" evidence="4">
    <location>
        <begin position="89"/>
        <end position="109"/>
    </location>
</feature>
<keyword evidence="1" id="KW-0805">Transcription regulation</keyword>
<dbReference type="Proteomes" id="UP001240236">
    <property type="component" value="Unassembled WGS sequence"/>
</dbReference>
<dbReference type="Pfam" id="PF13490">
    <property type="entry name" value="zf-HC2"/>
    <property type="match status" value="1"/>
</dbReference>
<feature type="domain" description="Putative zinc-finger" evidence="5">
    <location>
        <begin position="10"/>
        <end position="36"/>
    </location>
</feature>
<dbReference type="RefSeq" id="WP_307241401.1">
    <property type="nucleotide sequence ID" value="NZ_JAUSUZ010000001.1"/>
</dbReference>
<evidence type="ECO:0000256" key="3">
    <source>
        <dbReference type="SAM" id="MobiDB-lite"/>
    </source>
</evidence>
<evidence type="ECO:0000256" key="1">
    <source>
        <dbReference type="ARBA" id="ARBA00023015"/>
    </source>
</evidence>
<evidence type="ECO:0000313" key="7">
    <source>
        <dbReference type="Proteomes" id="UP001240236"/>
    </source>
</evidence>
<comment type="caution">
    <text evidence="6">The sequence shown here is derived from an EMBL/GenBank/DDBJ whole genome shotgun (WGS) entry which is preliminary data.</text>
</comment>
<evidence type="ECO:0000259" key="5">
    <source>
        <dbReference type="Pfam" id="PF13490"/>
    </source>
</evidence>
<feature type="compositionally biased region" description="Low complexity" evidence="3">
    <location>
        <begin position="118"/>
        <end position="131"/>
    </location>
</feature>
<evidence type="ECO:0000256" key="2">
    <source>
        <dbReference type="ARBA" id="ARBA00023163"/>
    </source>
</evidence>
<dbReference type="InterPro" id="IPR041916">
    <property type="entry name" value="Anti_sigma_zinc_sf"/>
</dbReference>
<proteinExistence type="predicted"/>